<dbReference type="RefSeq" id="WP_339967730.1">
    <property type="nucleotide sequence ID" value="NZ_JBBHJY010000006.1"/>
</dbReference>
<comment type="caution">
    <text evidence="3">The sequence shown here is derived from an EMBL/GenBank/DDBJ whole genome shotgun (WGS) entry which is preliminary data.</text>
</comment>
<dbReference type="SUPFAM" id="SSF51556">
    <property type="entry name" value="Metallo-dependent hydrolases"/>
    <property type="match status" value="1"/>
</dbReference>
<evidence type="ECO:0000313" key="3">
    <source>
        <dbReference type="EMBL" id="MEJ6010895.1"/>
    </source>
</evidence>
<dbReference type="Gene3D" id="3.20.20.140">
    <property type="entry name" value="Metal-dependent hydrolases"/>
    <property type="match status" value="1"/>
</dbReference>
<dbReference type="EMBL" id="JBBHJY010000006">
    <property type="protein sequence ID" value="MEJ6010895.1"/>
    <property type="molecule type" value="Genomic_DNA"/>
</dbReference>
<name>A0ABU8SAS2_9SPHN</name>
<accession>A0ABU8SAS2</accession>
<evidence type="ECO:0000256" key="1">
    <source>
        <dbReference type="ARBA" id="ARBA00023239"/>
    </source>
</evidence>
<reference evidence="3 4" key="1">
    <citation type="submission" date="2024-03" db="EMBL/GenBank/DDBJ databases">
        <authorList>
            <person name="Jo J.-H."/>
        </authorList>
    </citation>
    <scope>NUCLEOTIDE SEQUENCE [LARGE SCALE GENOMIC DNA]</scope>
    <source>
        <strain evidence="3 4">AS3R-12</strain>
    </source>
</reference>
<dbReference type="PANTHER" id="PTHR21240">
    <property type="entry name" value="2-AMINO-3-CARBOXYLMUCONATE-6-SEMIALDEHYDE DECARBOXYLASE"/>
    <property type="match status" value="1"/>
</dbReference>
<keyword evidence="4" id="KW-1185">Reference proteome</keyword>
<feature type="domain" description="Amidohydrolase-related" evidence="2">
    <location>
        <begin position="103"/>
        <end position="399"/>
    </location>
</feature>
<gene>
    <name evidence="3" type="ORF">WG900_13315</name>
</gene>
<dbReference type="PANTHER" id="PTHR21240:SF28">
    <property type="entry name" value="ISO-OROTATE DECARBOXYLASE (EUROFUNG)"/>
    <property type="match status" value="1"/>
</dbReference>
<evidence type="ECO:0000259" key="2">
    <source>
        <dbReference type="Pfam" id="PF04909"/>
    </source>
</evidence>
<keyword evidence="1" id="KW-0456">Lyase</keyword>
<dbReference type="InterPro" id="IPR006680">
    <property type="entry name" value="Amidohydro-rel"/>
</dbReference>
<dbReference type="Proteomes" id="UP001379235">
    <property type="component" value="Unassembled WGS sequence"/>
</dbReference>
<dbReference type="InterPro" id="IPR032466">
    <property type="entry name" value="Metal_Hydrolase"/>
</dbReference>
<sequence length="400" mass="46041">MADLDTLDRPLVDVENWTLGEIVDADAHIDPPYSMWRDYLPAHLKDRGPQIEEGDDCDWIVFEGNRRPLQMINNQAGREGKNFKMRGKLSDMRQSWDANFRLSDMDLDHMAQAVLFGGGPLGTLDNELYMASYEAYQNWVWDWCGADRNRLFPVGYVPMRDIDETLGHIQRLAKMGFKTINLPAFPQNAKAWETTSNVANMKAGQVSALTGDPKGELQYYQPEFDRLWATIQDLNLTVTMHLGGRVPRFGDKLHFLPDMPMSKLAMAEPVSMFIFHGIFLRFPGLRLGMIESGVGWMAWFTEYVTRTWEKQRYWVESPLTESPAYYMDKNVYGSFIQDRTGVLCRNLPGGRNIMWSSDYPHSETTFPNSRKIIMRDFDGVPAEETKDIICHTARKFFNLG</sequence>
<proteinExistence type="predicted"/>
<organism evidence="3 4">
    <name type="scientific">Novosphingobium aquae</name>
    <dbReference type="NCBI Taxonomy" id="3133435"/>
    <lineage>
        <taxon>Bacteria</taxon>
        <taxon>Pseudomonadati</taxon>
        <taxon>Pseudomonadota</taxon>
        <taxon>Alphaproteobacteria</taxon>
        <taxon>Sphingomonadales</taxon>
        <taxon>Sphingomonadaceae</taxon>
        <taxon>Novosphingobium</taxon>
    </lineage>
</organism>
<dbReference type="Pfam" id="PF04909">
    <property type="entry name" value="Amidohydro_2"/>
    <property type="match status" value="1"/>
</dbReference>
<evidence type="ECO:0000313" key="4">
    <source>
        <dbReference type="Proteomes" id="UP001379235"/>
    </source>
</evidence>
<dbReference type="InterPro" id="IPR032465">
    <property type="entry name" value="ACMSD"/>
</dbReference>
<protein>
    <submittedName>
        <fullName evidence="3">Amidohydrolase family protein</fullName>
    </submittedName>
</protein>